<dbReference type="AlphaFoldDB" id="A0A0E4C7J5"/>
<organism evidence="2 3">
    <name type="scientific">Syntrophomonas zehnderi OL-4</name>
    <dbReference type="NCBI Taxonomy" id="690567"/>
    <lineage>
        <taxon>Bacteria</taxon>
        <taxon>Bacillati</taxon>
        <taxon>Bacillota</taxon>
        <taxon>Clostridia</taxon>
        <taxon>Eubacteriales</taxon>
        <taxon>Syntrophomonadaceae</taxon>
        <taxon>Syntrophomonas</taxon>
    </lineage>
</organism>
<dbReference type="PROSITE" id="PS50994">
    <property type="entry name" value="INTEGRASE"/>
    <property type="match status" value="1"/>
</dbReference>
<dbReference type="GO" id="GO:0003676">
    <property type="term" value="F:nucleic acid binding"/>
    <property type="evidence" value="ECO:0007669"/>
    <property type="project" value="InterPro"/>
</dbReference>
<dbReference type="PANTHER" id="PTHR46889:SF4">
    <property type="entry name" value="TRANSPOSASE INSO FOR INSERTION SEQUENCE ELEMENT IS911B-RELATED"/>
    <property type="match status" value="1"/>
</dbReference>
<evidence type="ECO:0000313" key="3">
    <source>
        <dbReference type="Proteomes" id="UP000045545"/>
    </source>
</evidence>
<dbReference type="Proteomes" id="UP000045545">
    <property type="component" value="Unassembled WGS sequence"/>
</dbReference>
<dbReference type="OrthoDB" id="9775203at2"/>
<dbReference type="InterPro" id="IPR036397">
    <property type="entry name" value="RNaseH_sf"/>
</dbReference>
<evidence type="ECO:0000259" key="1">
    <source>
        <dbReference type="PROSITE" id="PS50994"/>
    </source>
</evidence>
<dbReference type="InterPro" id="IPR050900">
    <property type="entry name" value="Transposase_IS3/IS150/IS904"/>
</dbReference>
<protein>
    <submittedName>
        <fullName evidence="2">Integrase, catalytic core</fullName>
    </submittedName>
</protein>
<sequence length="157" mass="18732">MQVRGRQINRKRVRRLMGIMGIQGICPGPNLSKRLHAKYVHPYLLRNLKIDHPDQVWAIDITYIRLRQGFMYLFVIVDLYSRYIVDYELSTSMDRHWVLECFKRAFQRRRPEIINSDQGSQFTNQASLPTRTISNSFRPKGSRSPWMARDEPWTTFL</sequence>
<dbReference type="Gene3D" id="3.30.420.10">
    <property type="entry name" value="Ribonuclease H-like superfamily/Ribonuclease H"/>
    <property type="match status" value="1"/>
</dbReference>
<name>A0A0E4C7J5_9FIRM</name>
<dbReference type="InterPro" id="IPR001584">
    <property type="entry name" value="Integrase_cat-core"/>
</dbReference>
<keyword evidence="3" id="KW-1185">Reference proteome</keyword>
<accession>A0A0E4C7J5</accession>
<dbReference type="GO" id="GO:0015074">
    <property type="term" value="P:DNA integration"/>
    <property type="evidence" value="ECO:0007669"/>
    <property type="project" value="InterPro"/>
</dbReference>
<proteinExistence type="predicted"/>
<dbReference type="InterPro" id="IPR012337">
    <property type="entry name" value="RNaseH-like_sf"/>
</dbReference>
<dbReference type="Pfam" id="PF00665">
    <property type="entry name" value="rve"/>
    <property type="match status" value="1"/>
</dbReference>
<dbReference type="EMBL" id="CGIH01000004">
    <property type="protein sequence ID" value="CFX00895.1"/>
    <property type="molecule type" value="Genomic_DNA"/>
</dbReference>
<gene>
    <name evidence="2" type="ORF">192</name>
</gene>
<feature type="domain" description="Integrase catalytic" evidence="1">
    <location>
        <begin position="49"/>
        <end position="157"/>
    </location>
</feature>
<dbReference type="PANTHER" id="PTHR46889">
    <property type="entry name" value="TRANSPOSASE INSF FOR INSERTION SEQUENCE IS3B-RELATED"/>
    <property type="match status" value="1"/>
</dbReference>
<reference evidence="2 3" key="1">
    <citation type="submission" date="2015-03" db="EMBL/GenBank/DDBJ databases">
        <authorList>
            <person name="Murphy D."/>
        </authorList>
    </citation>
    <scope>NUCLEOTIDE SEQUENCE [LARGE SCALE GENOMIC DNA]</scope>
    <source>
        <strain evidence="2 3">OL-4</strain>
    </source>
</reference>
<evidence type="ECO:0000313" key="2">
    <source>
        <dbReference type="EMBL" id="CFX00895.1"/>
    </source>
</evidence>
<dbReference type="SUPFAM" id="SSF53098">
    <property type="entry name" value="Ribonuclease H-like"/>
    <property type="match status" value="1"/>
</dbReference>
<dbReference type="STRING" id="690567.192"/>